<dbReference type="GO" id="GO:0005737">
    <property type="term" value="C:cytoplasm"/>
    <property type="evidence" value="ECO:0007669"/>
    <property type="project" value="TreeGrafter"/>
</dbReference>
<reference evidence="1 2" key="1">
    <citation type="submission" date="2016-09" db="EMBL/GenBank/DDBJ databases">
        <title>Extensive genetic diversity and differential bi-allelic expression allows diatom success in the polar Southern Ocean.</title>
        <authorList>
            <consortium name="DOE Joint Genome Institute"/>
            <person name="Mock T."/>
            <person name="Otillar R.P."/>
            <person name="Strauss J."/>
            <person name="Dupont C."/>
            <person name="Frickenhaus S."/>
            <person name="Maumus F."/>
            <person name="Mcmullan M."/>
            <person name="Sanges R."/>
            <person name="Schmutz J."/>
            <person name="Toseland A."/>
            <person name="Valas R."/>
            <person name="Veluchamy A."/>
            <person name="Ward B.J."/>
            <person name="Allen A."/>
            <person name="Barry K."/>
            <person name="Falciatore A."/>
            <person name="Ferrante M."/>
            <person name="Fortunato A.E."/>
            <person name="Gloeckner G."/>
            <person name="Gruber A."/>
            <person name="Hipkin R."/>
            <person name="Janech M."/>
            <person name="Kroth P."/>
            <person name="Leese F."/>
            <person name="Lindquist E."/>
            <person name="Lyon B.R."/>
            <person name="Martin J."/>
            <person name="Mayer C."/>
            <person name="Parker M."/>
            <person name="Quesneville H."/>
            <person name="Raymond J."/>
            <person name="Uhlig C."/>
            <person name="Valentin K.U."/>
            <person name="Worden A.Z."/>
            <person name="Armbrust E.V."/>
            <person name="Bowler C."/>
            <person name="Green B."/>
            <person name="Moulton V."/>
            <person name="Van Oosterhout C."/>
            <person name="Grigoriev I."/>
        </authorList>
    </citation>
    <scope>NUCLEOTIDE SEQUENCE [LARGE SCALE GENOMIC DNA]</scope>
    <source>
        <strain evidence="1 2">CCMP1102</strain>
    </source>
</reference>
<dbReference type="SUPFAM" id="SSF52833">
    <property type="entry name" value="Thioredoxin-like"/>
    <property type="match status" value="1"/>
</dbReference>
<dbReference type="AlphaFoldDB" id="A0A1E7FU92"/>
<dbReference type="Gene3D" id="3.40.30.10">
    <property type="entry name" value="Glutaredoxin"/>
    <property type="match status" value="1"/>
</dbReference>
<dbReference type="InParanoid" id="A0A1E7FU92"/>
<dbReference type="KEGG" id="fcy:FRACYDRAFT_267039"/>
<dbReference type="PANTHER" id="PTHR45694">
    <property type="entry name" value="GLUTAREDOXIN 2"/>
    <property type="match status" value="1"/>
</dbReference>
<dbReference type="EMBL" id="KV784353">
    <property type="protein sequence ID" value="OEU21719.1"/>
    <property type="molecule type" value="Genomic_DNA"/>
</dbReference>
<dbReference type="PROSITE" id="PS51354">
    <property type="entry name" value="GLUTAREDOXIN_2"/>
    <property type="match status" value="1"/>
</dbReference>
<gene>
    <name evidence="1" type="ORF">FRACYDRAFT_267039</name>
</gene>
<keyword evidence="2" id="KW-1185">Reference proteome</keyword>
<dbReference type="PANTHER" id="PTHR45694:SF18">
    <property type="entry name" value="GLUTAREDOXIN-1-RELATED"/>
    <property type="match status" value="1"/>
</dbReference>
<dbReference type="GO" id="GO:0034599">
    <property type="term" value="P:cellular response to oxidative stress"/>
    <property type="evidence" value="ECO:0007669"/>
    <property type="project" value="TreeGrafter"/>
</dbReference>
<dbReference type="PRINTS" id="PR00160">
    <property type="entry name" value="GLUTAREDOXIN"/>
</dbReference>
<dbReference type="InterPro" id="IPR014025">
    <property type="entry name" value="Glutaredoxin_subgr"/>
</dbReference>
<name>A0A1E7FU92_9STRA</name>
<accession>A0A1E7FU92</accession>
<proteinExistence type="predicted"/>
<organism evidence="1 2">
    <name type="scientific">Fragilariopsis cylindrus CCMP1102</name>
    <dbReference type="NCBI Taxonomy" id="635003"/>
    <lineage>
        <taxon>Eukaryota</taxon>
        <taxon>Sar</taxon>
        <taxon>Stramenopiles</taxon>
        <taxon>Ochrophyta</taxon>
        <taxon>Bacillariophyta</taxon>
        <taxon>Bacillariophyceae</taxon>
        <taxon>Bacillariophycidae</taxon>
        <taxon>Bacillariales</taxon>
        <taxon>Bacillariaceae</taxon>
        <taxon>Fragilariopsis</taxon>
    </lineage>
</organism>
<evidence type="ECO:0000313" key="2">
    <source>
        <dbReference type="Proteomes" id="UP000095751"/>
    </source>
</evidence>
<sequence length="169" mass="18745">MRRTATPSFSSLSSATISIKCSLILLVVTLSILLIAPIQVVQGTIEVEEEEPIQALSTGENPSDFVRNKIDSHDVMVFARSYGSHNRQAKELLKRISKDLNSHSEFLDVDLLPGWDGSLIMTELQEITGQWSFPNIFIGKQHVGGNKELDQSHALGELEDMIINVSQEL</sequence>
<dbReference type="Proteomes" id="UP000095751">
    <property type="component" value="Unassembled WGS sequence"/>
</dbReference>
<protein>
    <submittedName>
        <fullName evidence="1">Uncharacterized protein</fullName>
    </submittedName>
</protein>
<evidence type="ECO:0000313" key="1">
    <source>
        <dbReference type="EMBL" id="OEU21719.1"/>
    </source>
</evidence>
<dbReference type="InterPro" id="IPR036249">
    <property type="entry name" value="Thioredoxin-like_sf"/>
</dbReference>
<dbReference type="OrthoDB" id="418495at2759"/>
<dbReference type="GO" id="GO:0015038">
    <property type="term" value="F:glutathione disulfide oxidoreductase activity"/>
    <property type="evidence" value="ECO:0007669"/>
    <property type="project" value="TreeGrafter"/>
</dbReference>